<dbReference type="RefSeq" id="WP_203421916.1">
    <property type="nucleotide sequence ID" value="NZ_CP069352.1"/>
</dbReference>
<name>A0ABX7GMH8_9PSED</name>
<accession>A0ABX7GMH8</accession>
<organism evidence="1 2">
    <name type="scientific">Pseudomonas granadensis</name>
    <dbReference type="NCBI Taxonomy" id="1421430"/>
    <lineage>
        <taxon>Bacteria</taxon>
        <taxon>Pseudomonadati</taxon>
        <taxon>Pseudomonadota</taxon>
        <taxon>Gammaproteobacteria</taxon>
        <taxon>Pseudomonadales</taxon>
        <taxon>Pseudomonadaceae</taxon>
        <taxon>Pseudomonas</taxon>
    </lineage>
</organism>
<evidence type="ECO:0000313" key="2">
    <source>
        <dbReference type="Proteomes" id="UP000663686"/>
    </source>
</evidence>
<keyword evidence="2" id="KW-1185">Reference proteome</keyword>
<sequence length="183" mass="20032">MASGGEISASGYWPKAANPVLQKSPRSGLFHARSESAGYLFINSTSQDAGAGSVALDLFKASTAIETEFDPISAFEFFSPRLPWSSCGQLLLPLDLVNFLLAHRAPIVLLNPVIISSFLDGLLQRQHQMIALNLLAAEVNEANFQVNRRLVFSLYAEAEQHDSTYGWAVFARLSYVRKEVLAA</sequence>
<dbReference type="EMBL" id="CP069352">
    <property type="protein sequence ID" value="QRK86638.1"/>
    <property type="molecule type" value="Genomic_DNA"/>
</dbReference>
<gene>
    <name evidence="1" type="ORF">JN757_13025</name>
</gene>
<dbReference type="Proteomes" id="UP000663686">
    <property type="component" value="Chromosome"/>
</dbReference>
<reference evidence="1 2" key="1">
    <citation type="submission" date="2021-03" db="EMBL/GenBank/DDBJ databases">
        <title>P. granadensis CT364 genome publication.</title>
        <authorList>
            <person name="Stach J."/>
            <person name="Montero-Calasanz Md.C."/>
        </authorList>
    </citation>
    <scope>NUCLEOTIDE SEQUENCE [LARGE SCALE GENOMIC DNA]</scope>
    <source>
        <strain evidence="1 2">CT364</strain>
    </source>
</reference>
<evidence type="ECO:0000313" key="1">
    <source>
        <dbReference type="EMBL" id="QRK86638.1"/>
    </source>
</evidence>
<protein>
    <submittedName>
        <fullName evidence="1">Uncharacterized protein</fullName>
    </submittedName>
</protein>
<proteinExistence type="predicted"/>